<dbReference type="EMBL" id="CP036280">
    <property type="protein sequence ID" value="QDU71451.1"/>
    <property type="molecule type" value="Genomic_DNA"/>
</dbReference>
<feature type="domain" description="IclR-ED" evidence="5">
    <location>
        <begin position="67"/>
        <end position="250"/>
    </location>
</feature>
<dbReference type="InterPro" id="IPR036390">
    <property type="entry name" value="WH_DNA-bd_sf"/>
</dbReference>
<dbReference type="Gene3D" id="1.10.10.10">
    <property type="entry name" value="Winged helix-like DNA-binding domain superfamily/Winged helix DNA-binding domain"/>
    <property type="match status" value="1"/>
</dbReference>
<keyword evidence="1" id="KW-0805">Transcription regulation</keyword>
<dbReference type="InterPro" id="IPR050707">
    <property type="entry name" value="HTH_MetabolicPath_Reg"/>
</dbReference>
<dbReference type="Pfam" id="PF09339">
    <property type="entry name" value="HTH_IclR"/>
    <property type="match status" value="1"/>
</dbReference>
<dbReference type="AlphaFoldDB" id="A0A518BWW0"/>
<dbReference type="SMART" id="SM00346">
    <property type="entry name" value="HTH_ICLR"/>
    <property type="match status" value="1"/>
</dbReference>
<gene>
    <name evidence="6" type="primary">iclR</name>
    <name evidence="6" type="ORF">Pan265_13010</name>
</gene>
<dbReference type="KEGG" id="mcad:Pan265_13010"/>
<dbReference type="Pfam" id="PF01614">
    <property type="entry name" value="IclR_C"/>
    <property type="match status" value="1"/>
</dbReference>
<evidence type="ECO:0000256" key="2">
    <source>
        <dbReference type="ARBA" id="ARBA00023125"/>
    </source>
</evidence>
<dbReference type="RefSeq" id="WP_145445599.1">
    <property type="nucleotide sequence ID" value="NZ_CP036280.1"/>
</dbReference>
<keyword evidence="2" id="KW-0238">DNA-binding</keyword>
<evidence type="ECO:0000256" key="3">
    <source>
        <dbReference type="ARBA" id="ARBA00023163"/>
    </source>
</evidence>
<protein>
    <submittedName>
        <fullName evidence="6">Acetate operon repressor</fullName>
    </submittedName>
</protein>
<sequence length="257" mass="27834">MNKYSIPNLSKACSALKWLAGETRPVSTSEVARQLSMPRTTAFRMLRTLVDEGMLEEIDGRYRSGVGLLHLGLQALNSVEVNTQADPILKRLSHDTGETAHMAVRADAQMLITKVIDSPSPIRVASRPGTLVSIHCSATGKAVLAAMKPQDRQDVLERIQFEVRTDATHSGVDSLEDDLITIRKRGYAIDDEEYFEGVRCLAATVFDAYEQPVGAIGITATTERFPKKKIPVIAAQVTAAASELSSALGQNPVLSSA</sequence>
<dbReference type="PANTHER" id="PTHR30136:SF24">
    <property type="entry name" value="HTH-TYPE TRANSCRIPTIONAL REPRESSOR ALLR"/>
    <property type="match status" value="1"/>
</dbReference>
<name>A0A518BWW0_9BACT</name>
<dbReference type="PROSITE" id="PS51077">
    <property type="entry name" value="HTH_ICLR"/>
    <property type="match status" value="1"/>
</dbReference>
<dbReference type="OrthoDB" id="9791752at2"/>
<evidence type="ECO:0000313" key="6">
    <source>
        <dbReference type="EMBL" id="QDU71451.1"/>
    </source>
</evidence>
<dbReference type="SUPFAM" id="SSF55781">
    <property type="entry name" value="GAF domain-like"/>
    <property type="match status" value="1"/>
</dbReference>
<dbReference type="GO" id="GO:0045892">
    <property type="term" value="P:negative regulation of DNA-templated transcription"/>
    <property type="evidence" value="ECO:0007669"/>
    <property type="project" value="TreeGrafter"/>
</dbReference>
<dbReference type="InterPro" id="IPR014757">
    <property type="entry name" value="Tscrpt_reg_IclR_C"/>
</dbReference>
<dbReference type="Proteomes" id="UP000320386">
    <property type="component" value="Chromosome"/>
</dbReference>
<evidence type="ECO:0000259" key="4">
    <source>
        <dbReference type="PROSITE" id="PS51077"/>
    </source>
</evidence>
<accession>A0A518BWW0</accession>
<dbReference type="PROSITE" id="PS51078">
    <property type="entry name" value="ICLR_ED"/>
    <property type="match status" value="1"/>
</dbReference>
<reference evidence="6 7" key="1">
    <citation type="submission" date="2019-02" db="EMBL/GenBank/DDBJ databases">
        <title>Deep-cultivation of Planctomycetes and their phenomic and genomic characterization uncovers novel biology.</title>
        <authorList>
            <person name="Wiegand S."/>
            <person name="Jogler M."/>
            <person name="Boedeker C."/>
            <person name="Pinto D."/>
            <person name="Vollmers J."/>
            <person name="Rivas-Marin E."/>
            <person name="Kohn T."/>
            <person name="Peeters S.H."/>
            <person name="Heuer A."/>
            <person name="Rast P."/>
            <person name="Oberbeckmann S."/>
            <person name="Bunk B."/>
            <person name="Jeske O."/>
            <person name="Meyerdierks A."/>
            <person name="Storesund J.E."/>
            <person name="Kallscheuer N."/>
            <person name="Luecker S."/>
            <person name="Lage O.M."/>
            <person name="Pohl T."/>
            <person name="Merkel B.J."/>
            <person name="Hornburger P."/>
            <person name="Mueller R.-W."/>
            <person name="Bruemmer F."/>
            <person name="Labrenz M."/>
            <person name="Spormann A.M."/>
            <person name="Op den Camp H."/>
            <person name="Overmann J."/>
            <person name="Amann R."/>
            <person name="Jetten M.S.M."/>
            <person name="Mascher T."/>
            <person name="Medema M.H."/>
            <person name="Devos D.P."/>
            <person name="Kaster A.-K."/>
            <person name="Ovreas L."/>
            <person name="Rohde M."/>
            <person name="Galperin M.Y."/>
            <person name="Jogler C."/>
        </authorList>
    </citation>
    <scope>NUCLEOTIDE SEQUENCE [LARGE SCALE GENOMIC DNA]</scope>
    <source>
        <strain evidence="6 7">Pan265</strain>
    </source>
</reference>
<dbReference type="InterPro" id="IPR029016">
    <property type="entry name" value="GAF-like_dom_sf"/>
</dbReference>
<dbReference type="PANTHER" id="PTHR30136">
    <property type="entry name" value="HELIX-TURN-HELIX TRANSCRIPTIONAL REGULATOR, ICLR FAMILY"/>
    <property type="match status" value="1"/>
</dbReference>
<dbReference type="GO" id="GO:0003700">
    <property type="term" value="F:DNA-binding transcription factor activity"/>
    <property type="evidence" value="ECO:0007669"/>
    <property type="project" value="TreeGrafter"/>
</dbReference>
<dbReference type="InterPro" id="IPR005471">
    <property type="entry name" value="Tscrpt_reg_IclR_N"/>
</dbReference>
<keyword evidence="7" id="KW-1185">Reference proteome</keyword>
<dbReference type="Gene3D" id="3.30.450.40">
    <property type="match status" value="1"/>
</dbReference>
<proteinExistence type="predicted"/>
<keyword evidence="3" id="KW-0804">Transcription</keyword>
<evidence type="ECO:0000259" key="5">
    <source>
        <dbReference type="PROSITE" id="PS51078"/>
    </source>
</evidence>
<feature type="domain" description="HTH iclR-type" evidence="4">
    <location>
        <begin position="6"/>
        <end position="66"/>
    </location>
</feature>
<dbReference type="GO" id="GO:0003677">
    <property type="term" value="F:DNA binding"/>
    <property type="evidence" value="ECO:0007669"/>
    <property type="project" value="UniProtKB-KW"/>
</dbReference>
<dbReference type="InterPro" id="IPR036388">
    <property type="entry name" value="WH-like_DNA-bd_sf"/>
</dbReference>
<evidence type="ECO:0000256" key="1">
    <source>
        <dbReference type="ARBA" id="ARBA00023015"/>
    </source>
</evidence>
<evidence type="ECO:0000313" key="7">
    <source>
        <dbReference type="Proteomes" id="UP000320386"/>
    </source>
</evidence>
<dbReference type="SUPFAM" id="SSF46785">
    <property type="entry name" value="Winged helix' DNA-binding domain"/>
    <property type="match status" value="1"/>
</dbReference>
<organism evidence="6 7">
    <name type="scientific">Mucisphaera calidilacus</name>
    <dbReference type="NCBI Taxonomy" id="2527982"/>
    <lineage>
        <taxon>Bacteria</taxon>
        <taxon>Pseudomonadati</taxon>
        <taxon>Planctomycetota</taxon>
        <taxon>Phycisphaerae</taxon>
        <taxon>Phycisphaerales</taxon>
        <taxon>Phycisphaeraceae</taxon>
        <taxon>Mucisphaera</taxon>
    </lineage>
</organism>